<dbReference type="Proteomes" id="UP001445472">
    <property type="component" value="Unassembled WGS sequence"/>
</dbReference>
<protein>
    <submittedName>
        <fullName evidence="1">Uncharacterized protein</fullName>
    </submittedName>
</protein>
<accession>A0ABV1UYJ6</accession>
<keyword evidence="2" id="KW-1185">Reference proteome</keyword>
<gene>
    <name evidence="1" type="ORF">ABT276_20765</name>
</gene>
<dbReference type="EMBL" id="JBEPBX010000018">
    <property type="protein sequence ID" value="MER6615747.1"/>
    <property type="molecule type" value="Genomic_DNA"/>
</dbReference>
<evidence type="ECO:0000313" key="1">
    <source>
        <dbReference type="EMBL" id="MER6615747.1"/>
    </source>
</evidence>
<proteinExistence type="predicted"/>
<comment type="caution">
    <text evidence="1">The sequence shown here is derived from an EMBL/GenBank/DDBJ whole genome shotgun (WGS) entry which is preliminary data.</text>
</comment>
<organism evidence="1 2">
    <name type="scientific">Streptomyces xantholiticus</name>
    <dbReference type="NCBI Taxonomy" id="68285"/>
    <lineage>
        <taxon>Bacteria</taxon>
        <taxon>Bacillati</taxon>
        <taxon>Actinomycetota</taxon>
        <taxon>Actinomycetes</taxon>
        <taxon>Kitasatosporales</taxon>
        <taxon>Streptomycetaceae</taxon>
        <taxon>Streptomyces</taxon>
    </lineage>
</organism>
<sequence length="128" mass="14097">MEFVDDQEMIEVFYPDFDSNPPFVQGQETKSADFDFIRAIYQDGITFEAKGQSRTIALLPPGRSDPSEEAECQTPLAEHATAGSGTLKRGDGFCVKTAEGRTAYIHVIDSPPALGTLRLRVTVWELPS</sequence>
<name>A0ABV1UYJ6_9ACTN</name>
<reference evidence="1 2" key="1">
    <citation type="submission" date="2024-06" db="EMBL/GenBank/DDBJ databases">
        <title>The Natural Products Discovery Center: Release of the First 8490 Sequenced Strains for Exploring Actinobacteria Biosynthetic Diversity.</title>
        <authorList>
            <person name="Kalkreuter E."/>
            <person name="Kautsar S.A."/>
            <person name="Yang D."/>
            <person name="Bader C.D."/>
            <person name="Teijaro C.N."/>
            <person name="Fluegel L."/>
            <person name="Davis C.M."/>
            <person name="Simpson J.R."/>
            <person name="Lauterbach L."/>
            <person name="Steele A.D."/>
            <person name="Gui C."/>
            <person name="Meng S."/>
            <person name="Li G."/>
            <person name="Viehrig K."/>
            <person name="Ye F."/>
            <person name="Su P."/>
            <person name="Kiefer A.F."/>
            <person name="Nichols A."/>
            <person name="Cepeda A.J."/>
            <person name="Yan W."/>
            <person name="Fan B."/>
            <person name="Jiang Y."/>
            <person name="Adhikari A."/>
            <person name="Zheng C.-J."/>
            <person name="Schuster L."/>
            <person name="Cowan T.M."/>
            <person name="Smanski M.J."/>
            <person name="Chevrette M.G."/>
            <person name="De Carvalho L.P.S."/>
            <person name="Shen B."/>
        </authorList>
    </citation>
    <scope>NUCLEOTIDE SEQUENCE [LARGE SCALE GENOMIC DNA]</scope>
    <source>
        <strain evidence="1 2">NPDC000837</strain>
    </source>
</reference>
<dbReference type="RefSeq" id="WP_351977255.1">
    <property type="nucleotide sequence ID" value="NZ_JBEPBX010000018.1"/>
</dbReference>
<evidence type="ECO:0000313" key="2">
    <source>
        <dbReference type="Proteomes" id="UP001445472"/>
    </source>
</evidence>